<dbReference type="Proteomes" id="UP000396862">
    <property type="component" value="Unassembled WGS sequence"/>
</dbReference>
<evidence type="ECO:0000313" key="1">
    <source>
        <dbReference type="EMBL" id="GET20472.1"/>
    </source>
</evidence>
<organism evidence="1 2">
    <name type="scientific">Prolixibacter denitrificans</name>
    <dbReference type="NCBI Taxonomy" id="1541063"/>
    <lineage>
        <taxon>Bacteria</taxon>
        <taxon>Pseudomonadati</taxon>
        <taxon>Bacteroidota</taxon>
        <taxon>Bacteroidia</taxon>
        <taxon>Marinilabiliales</taxon>
        <taxon>Prolixibacteraceae</taxon>
        <taxon>Prolixibacter</taxon>
    </lineage>
</organism>
<evidence type="ECO:0000313" key="2">
    <source>
        <dbReference type="Proteomes" id="UP000396862"/>
    </source>
</evidence>
<proteinExistence type="predicted"/>
<evidence type="ECO:0008006" key="3">
    <source>
        <dbReference type="Google" id="ProtNLM"/>
    </source>
</evidence>
<gene>
    <name evidence="1" type="ORF">JCM18694_07180</name>
</gene>
<dbReference type="EMBL" id="BLAU01000001">
    <property type="protein sequence ID" value="GET20472.1"/>
    <property type="molecule type" value="Genomic_DNA"/>
</dbReference>
<comment type="caution">
    <text evidence="1">The sequence shown here is derived from an EMBL/GenBank/DDBJ whole genome shotgun (WGS) entry which is preliminary data.</text>
</comment>
<keyword evidence="2" id="KW-1185">Reference proteome</keyword>
<protein>
    <recommendedName>
        <fullName evidence="3">Peptidase A2 domain-containing protein</fullName>
    </recommendedName>
</protein>
<sequence length="67" mass="7774">MPVFACKEFGNFKAYSHAQIKKPEETQKEAPELQTELQCRTFIMDAVNFEQIQQPRWKITVIIDTGA</sequence>
<accession>A0ABQ0ZGI8</accession>
<reference evidence="1 2" key="1">
    <citation type="submission" date="2019-10" db="EMBL/GenBank/DDBJ databases">
        <title>Prolixibacter strains distinguished by the presence of nitrate reductase genes were adept at nitrate-dependent anaerobic corrosion of metallic iron and carbon steel.</title>
        <authorList>
            <person name="Iino T."/>
            <person name="Shono N."/>
            <person name="Ito K."/>
            <person name="Nakamura R."/>
            <person name="Sueoka K."/>
            <person name="Harayama S."/>
            <person name="Ohkuma M."/>
        </authorList>
    </citation>
    <scope>NUCLEOTIDE SEQUENCE [LARGE SCALE GENOMIC DNA]</scope>
    <source>
        <strain evidence="1 2">MIC1-1</strain>
    </source>
</reference>
<name>A0ABQ0ZGI8_9BACT</name>